<keyword evidence="3" id="KW-1185">Reference proteome</keyword>
<comment type="caution">
    <text evidence="2">The sequence shown here is derived from an EMBL/GenBank/DDBJ whole genome shotgun (WGS) entry which is preliminary data.</text>
</comment>
<evidence type="ECO:0000313" key="2">
    <source>
        <dbReference type="EMBL" id="GGH46073.1"/>
    </source>
</evidence>
<feature type="chain" id="PRO_5038971665" evidence="1">
    <location>
        <begin position="23"/>
        <end position="342"/>
    </location>
</feature>
<sequence length="342" mass="38736">MPRSRSLTLLAAVAALGLGLTACSPQDGGSDSDAESPLSEYLSAVWGSNLSDEEWQERHEREEAEIQKLIAECMAEEGFEYVPQSSSVSYSSGAEWDPESEEWVSQWGYGAVNWPGQDDPPLGDDEVWVDPNQDYIESLSESEQAAYWETLHGRMEEPQPGDEEMHYEYRWEDHGCYGWADHQVRGTGEESLYESEEFASLFEAMDGLWMNLDTAPGMSELNAAWADCMTEAGYSGFSVQADASNSIYDELNKFYEEQSSQWENIEDPENFDWESLPDPRDDPAMQELGEREVELALADLACRKQTDYRAESQRIQFALEEQFIEDHRAELDALKAAAEQRS</sequence>
<evidence type="ECO:0000313" key="3">
    <source>
        <dbReference type="Proteomes" id="UP000657592"/>
    </source>
</evidence>
<gene>
    <name evidence="2" type="ORF">GCM10010921_21910</name>
</gene>
<dbReference type="EMBL" id="BMJY01000009">
    <property type="protein sequence ID" value="GGH46073.1"/>
    <property type="molecule type" value="Genomic_DNA"/>
</dbReference>
<accession>A0A917IEU5</accession>
<evidence type="ECO:0000256" key="1">
    <source>
        <dbReference type="SAM" id="SignalP"/>
    </source>
</evidence>
<dbReference type="Proteomes" id="UP000657592">
    <property type="component" value="Unassembled WGS sequence"/>
</dbReference>
<keyword evidence="1" id="KW-0732">Signal</keyword>
<protein>
    <submittedName>
        <fullName evidence="2">Uncharacterized protein</fullName>
    </submittedName>
</protein>
<dbReference type="PROSITE" id="PS51257">
    <property type="entry name" value="PROKAR_LIPOPROTEIN"/>
    <property type="match status" value="1"/>
</dbReference>
<name>A0A917IEU5_9MICO</name>
<reference evidence="2" key="1">
    <citation type="journal article" date="2014" name="Int. J. Syst. Evol. Microbiol.">
        <title>Complete genome sequence of Corynebacterium casei LMG S-19264T (=DSM 44701T), isolated from a smear-ripened cheese.</title>
        <authorList>
            <consortium name="US DOE Joint Genome Institute (JGI-PGF)"/>
            <person name="Walter F."/>
            <person name="Albersmeier A."/>
            <person name="Kalinowski J."/>
            <person name="Ruckert C."/>
        </authorList>
    </citation>
    <scope>NUCLEOTIDE SEQUENCE</scope>
    <source>
        <strain evidence="2">CGMCC 1.15794</strain>
    </source>
</reference>
<organism evidence="2 3">
    <name type="scientific">Microbacterium album</name>
    <dbReference type="NCBI Taxonomy" id="2053191"/>
    <lineage>
        <taxon>Bacteria</taxon>
        <taxon>Bacillati</taxon>
        <taxon>Actinomycetota</taxon>
        <taxon>Actinomycetes</taxon>
        <taxon>Micrococcales</taxon>
        <taxon>Microbacteriaceae</taxon>
        <taxon>Microbacterium</taxon>
    </lineage>
</organism>
<dbReference type="RefSeq" id="WP_188756327.1">
    <property type="nucleotide sequence ID" value="NZ_BMJY01000009.1"/>
</dbReference>
<feature type="signal peptide" evidence="1">
    <location>
        <begin position="1"/>
        <end position="22"/>
    </location>
</feature>
<reference evidence="2" key="2">
    <citation type="submission" date="2020-09" db="EMBL/GenBank/DDBJ databases">
        <authorList>
            <person name="Sun Q."/>
            <person name="Zhou Y."/>
        </authorList>
    </citation>
    <scope>NUCLEOTIDE SEQUENCE</scope>
    <source>
        <strain evidence="2">CGMCC 1.15794</strain>
    </source>
</reference>
<proteinExistence type="predicted"/>
<dbReference type="AlphaFoldDB" id="A0A917IEU5"/>